<sequence>MNNIIYILPAVERKLFITDLQFIFCLRIITSAIIFTY</sequence>
<protein>
    <submittedName>
        <fullName evidence="1">Uncharacterized protein</fullName>
    </submittedName>
</protein>
<reference evidence="1 2" key="1">
    <citation type="journal article" date="2013" name="Genome Announc.">
        <title>Draft Genome Sequence of Arcticibacter svalbardensis Strain MN12-7T, a Member of the Family Sphingobacteriaceae Isolated from an Arctic Soil Sample.</title>
        <authorList>
            <person name="Shivaji S."/>
            <person name="Ara S."/>
            <person name="Prasad S."/>
            <person name="Manasa B.P."/>
            <person name="Begum Z."/>
            <person name="Singh A."/>
            <person name="Kumar Pinnaka A."/>
        </authorList>
    </citation>
    <scope>NUCLEOTIDE SEQUENCE [LARGE SCALE GENOMIC DNA]</scope>
    <source>
        <strain evidence="1 2">MN12-7</strain>
    </source>
</reference>
<evidence type="ECO:0000313" key="1">
    <source>
        <dbReference type="EMBL" id="EOR94497.1"/>
    </source>
</evidence>
<accession>R9GRL9</accession>
<evidence type="ECO:0000313" key="2">
    <source>
        <dbReference type="Proteomes" id="UP000014174"/>
    </source>
</evidence>
<name>R9GRL9_9SPHI</name>
<comment type="caution">
    <text evidence="1">The sequence shown here is derived from an EMBL/GenBank/DDBJ whole genome shotgun (WGS) entry which is preliminary data.</text>
</comment>
<keyword evidence="2" id="KW-1185">Reference proteome</keyword>
<gene>
    <name evidence="1" type="ORF">ADIARSV_2343</name>
</gene>
<dbReference type="AlphaFoldDB" id="R9GRL9"/>
<proteinExistence type="predicted"/>
<organism evidence="1 2">
    <name type="scientific">Arcticibacter svalbardensis MN12-7</name>
    <dbReference type="NCBI Taxonomy" id="1150600"/>
    <lineage>
        <taxon>Bacteria</taxon>
        <taxon>Pseudomonadati</taxon>
        <taxon>Bacteroidota</taxon>
        <taxon>Sphingobacteriia</taxon>
        <taxon>Sphingobacteriales</taxon>
        <taxon>Sphingobacteriaceae</taxon>
        <taxon>Arcticibacter</taxon>
    </lineage>
</organism>
<dbReference type="Proteomes" id="UP000014174">
    <property type="component" value="Unassembled WGS sequence"/>
</dbReference>
<dbReference type="EMBL" id="AQPN01000084">
    <property type="protein sequence ID" value="EOR94497.1"/>
    <property type="molecule type" value="Genomic_DNA"/>
</dbReference>